<dbReference type="PANTHER" id="PTHR42971">
    <property type="entry name" value="TRNA (CYTIDINE(34)-2'-O)-METHYLTRANSFERASE"/>
    <property type="match status" value="1"/>
</dbReference>
<comment type="function">
    <text evidence="6">Could methylate the ribose at the nucleotide 34 wobble position in tRNA.</text>
</comment>
<dbReference type="InterPro" id="IPR029028">
    <property type="entry name" value="Alpha/beta_knot_MTases"/>
</dbReference>
<dbReference type="HAMAP" id="MF_01885">
    <property type="entry name" value="tRNA_methyltr_TrmL"/>
    <property type="match status" value="1"/>
</dbReference>
<feature type="binding site" evidence="6 7">
    <location>
        <position position="102"/>
    </location>
    <ligand>
        <name>S-adenosyl-L-methionine</name>
        <dbReference type="ChEBI" id="CHEBI:59789"/>
    </ligand>
</feature>
<evidence type="ECO:0000256" key="2">
    <source>
        <dbReference type="ARBA" id="ARBA00022603"/>
    </source>
</evidence>
<feature type="domain" description="tRNA/rRNA methyltransferase SpoU type" evidence="8">
    <location>
        <begin position="2"/>
        <end position="143"/>
    </location>
</feature>
<dbReference type="GeneID" id="78477696"/>
<dbReference type="PIRSF" id="PIRSF029256">
    <property type="entry name" value="SpoU_TrmH_prd"/>
    <property type="match status" value="1"/>
</dbReference>
<dbReference type="GO" id="GO:0005737">
    <property type="term" value="C:cytoplasm"/>
    <property type="evidence" value="ECO:0007669"/>
    <property type="project" value="UniProtKB-SubCell"/>
</dbReference>
<name>A0A140DTR3_9FIRM</name>
<evidence type="ECO:0000256" key="5">
    <source>
        <dbReference type="ARBA" id="ARBA00022694"/>
    </source>
</evidence>
<comment type="subcellular location">
    <subcellularLocation>
        <location evidence="6">Cytoplasm</location>
    </subcellularLocation>
</comment>
<feature type="binding site" evidence="6 7">
    <location>
        <position position="123"/>
    </location>
    <ligand>
        <name>S-adenosyl-L-methionine</name>
        <dbReference type="ChEBI" id="CHEBI:59789"/>
    </ligand>
</feature>
<dbReference type="GO" id="GO:0008757">
    <property type="term" value="F:S-adenosylmethionine-dependent methyltransferase activity"/>
    <property type="evidence" value="ECO:0007669"/>
    <property type="project" value="UniProtKB-UniRule"/>
</dbReference>
<evidence type="ECO:0000259" key="8">
    <source>
        <dbReference type="Pfam" id="PF00588"/>
    </source>
</evidence>
<evidence type="ECO:0000256" key="3">
    <source>
        <dbReference type="ARBA" id="ARBA00022679"/>
    </source>
</evidence>
<sequence>MIHIVLFQPEIPGNTGNILRTAMASGCTVDLIEPLGFSLEDKYLRRSGMDYIKDCEMHRYPDWDTFEATVQGPMVFLTRYGRKPPSSFDFTDDGRNLYLVFGKESTGVDKRILKRHLDTCLRLPMIETARSLNLSNAVAVTVYEVLRQRGYPGLSFSEQLKGESFLEDLELD</sequence>
<dbReference type="Pfam" id="PF00588">
    <property type="entry name" value="SpoU_methylase"/>
    <property type="match status" value="1"/>
</dbReference>
<dbReference type="PANTHER" id="PTHR42971:SF1">
    <property type="entry name" value="TRNA (CYTIDINE(34)-2'-O)-METHYLTRANSFERASE"/>
    <property type="match status" value="1"/>
</dbReference>
<reference evidence="9 11" key="1">
    <citation type="journal article" date="2016" name="Gut Pathog.">
        <title>Whole genome sequencing of "Faecalibaculum rodentium" ALO17, isolated from C57BL/6J laboratory mouse feces.</title>
        <authorList>
            <person name="Lim S."/>
            <person name="Chang D.H."/>
            <person name="Ahn S."/>
            <person name="Kim B.C."/>
        </authorList>
    </citation>
    <scope>NUCLEOTIDE SEQUENCE [LARGE SCALE GENOMIC DNA]</scope>
    <source>
        <strain evidence="9 11">Alo17</strain>
    </source>
</reference>
<dbReference type="InterPro" id="IPR001537">
    <property type="entry name" value="SpoU_MeTrfase"/>
</dbReference>
<accession>A0A140DTR3</accession>
<evidence type="ECO:0000256" key="1">
    <source>
        <dbReference type="ARBA" id="ARBA00022490"/>
    </source>
</evidence>
<dbReference type="EMBL" id="MPJZ01000061">
    <property type="protein sequence ID" value="OLU44644.1"/>
    <property type="molecule type" value="Genomic_DNA"/>
</dbReference>
<comment type="catalytic activity">
    <reaction evidence="6">
        <text>5-carboxymethylaminomethyluridine(34) in tRNA(Leu) + S-adenosyl-L-methionine = 5-carboxymethylaminomethyl-2'-O-methyluridine(34) in tRNA(Leu) + S-adenosyl-L-homocysteine + H(+)</text>
        <dbReference type="Rhea" id="RHEA:43088"/>
        <dbReference type="Rhea" id="RHEA-COMP:10333"/>
        <dbReference type="Rhea" id="RHEA-COMP:10334"/>
        <dbReference type="ChEBI" id="CHEBI:15378"/>
        <dbReference type="ChEBI" id="CHEBI:57856"/>
        <dbReference type="ChEBI" id="CHEBI:59789"/>
        <dbReference type="ChEBI" id="CHEBI:74508"/>
        <dbReference type="ChEBI" id="CHEBI:74511"/>
        <dbReference type="EC" id="2.1.1.207"/>
    </reaction>
</comment>
<keyword evidence="3 6" id="KW-0808">Transferase</keyword>
<dbReference type="Proteomes" id="UP000069771">
    <property type="component" value="Chromosome"/>
</dbReference>
<dbReference type="EMBL" id="CP011391">
    <property type="protein sequence ID" value="AMK54040.1"/>
    <property type="molecule type" value="Genomic_DNA"/>
</dbReference>
<dbReference type="GO" id="GO:0008175">
    <property type="term" value="F:tRNA methyltransferase activity"/>
    <property type="evidence" value="ECO:0007669"/>
    <property type="project" value="UniProtKB-UniRule"/>
</dbReference>
<evidence type="ECO:0000313" key="11">
    <source>
        <dbReference type="Proteomes" id="UP000069771"/>
    </source>
</evidence>
<dbReference type="EC" id="2.1.1.207" evidence="6"/>
<keyword evidence="2 6" id="KW-0489">Methyltransferase</keyword>
<evidence type="ECO:0000256" key="6">
    <source>
        <dbReference type="HAMAP-Rule" id="MF_01885"/>
    </source>
</evidence>
<dbReference type="GO" id="GO:0003723">
    <property type="term" value="F:RNA binding"/>
    <property type="evidence" value="ECO:0007669"/>
    <property type="project" value="InterPro"/>
</dbReference>
<feature type="binding site" evidence="6 7">
    <location>
        <position position="131"/>
    </location>
    <ligand>
        <name>S-adenosyl-L-methionine</name>
        <dbReference type="ChEBI" id="CHEBI:59789"/>
    </ligand>
</feature>
<keyword evidence="1 6" id="KW-0963">Cytoplasm</keyword>
<dbReference type="STRING" id="1702221.AALO17_09060"/>
<proteinExistence type="inferred from homology"/>
<dbReference type="GO" id="GO:0002130">
    <property type="term" value="P:wobble position ribose methylation"/>
    <property type="evidence" value="ECO:0007669"/>
    <property type="project" value="TreeGrafter"/>
</dbReference>
<evidence type="ECO:0000256" key="4">
    <source>
        <dbReference type="ARBA" id="ARBA00022691"/>
    </source>
</evidence>
<dbReference type="KEGG" id="fro:AALO17_09060"/>
<dbReference type="Proteomes" id="UP000186758">
    <property type="component" value="Unassembled WGS sequence"/>
</dbReference>
<dbReference type="OrthoDB" id="9789043at2"/>
<dbReference type="RefSeq" id="WP_067555908.1">
    <property type="nucleotide sequence ID" value="NZ_CAJTBG010000033.1"/>
</dbReference>
<dbReference type="InterPro" id="IPR029026">
    <property type="entry name" value="tRNA_m1G_MTases_N"/>
</dbReference>
<reference evidence="10 12" key="2">
    <citation type="submission" date="2016-11" db="EMBL/GenBank/DDBJ databases">
        <title>Description of two novel members of the family Erysipelotrichaceae: Ileibacterium lipovorans gen. nov., sp. nov. and Dubosiella newyorkensis, gen. nov., sp. nov.</title>
        <authorList>
            <person name="Cox L.M."/>
            <person name="Sohn J."/>
            <person name="Tyrrell K.L."/>
            <person name="Citron D.M."/>
            <person name="Lawson P.A."/>
            <person name="Patel N.B."/>
            <person name="Iizumi T."/>
            <person name="Perez-Perez G.I."/>
            <person name="Goldstein E.J."/>
            <person name="Blaser M.J."/>
        </authorList>
    </citation>
    <scope>NUCLEOTIDE SEQUENCE [LARGE SCALE GENOMIC DNA]</scope>
    <source>
        <strain evidence="10 12">NYU-BL-K8</strain>
    </source>
</reference>
<protein>
    <recommendedName>
        <fullName evidence="6">Putative tRNA (cytidine(34)-2'-O)-methyltransferase</fullName>
        <ecNumber evidence="6">2.1.1.207</ecNumber>
    </recommendedName>
    <alternativeName>
        <fullName evidence="6">tRNA (cytidine/uridine-2'-O-)-methyltransferase</fullName>
    </alternativeName>
</protein>
<dbReference type="SUPFAM" id="SSF75217">
    <property type="entry name" value="alpha/beta knot"/>
    <property type="match status" value="1"/>
</dbReference>
<keyword evidence="4 6" id="KW-0949">S-adenosyl-L-methionine</keyword>
<dbReference type="PATRIC" id="fig|1702221.3.peg.878"/>
<dbReference type="AlphaFoldDB" id="A0A140DTR3"/>
<dbReference type="CDD" id="cd18094">
    <property type="entry name" value="SpoU-like_TrmL"/>
    <property type="match status" value="1"/>
</dbReference>
<evidence type="ECO:0000313" key="9">
    <source>
        <dbReference type="EMBL" id="AMK54040.1"/>
    </source>
</evidence>
<keyword evidence="11" id="KW-1185">Reference proteome</keyword>
<evidence type="ECO:0000313" key="12">
    <source>
        <dbReference type="Proteomes" id="UP000186758"/>
    </source>
</evidence>
<evidence type="ECO:0000313" key="10">
    <source>
        <dbReference type="EMBL" id="OLU44644.1"/>
    </source>
</evidence>
<comment type="catalytic activity">
    <reaction evidence="6">
        <text>cytidine(34) in tRNA + S-adenosyl-L-methionine = 2'-O-methylcytidine(34) in tRNA + S-adenosyl-L-homocysteine + H(+)</text>
        <dbReference type="Rhea" id="RHEA:43084"/>
        <dbReference type="Rhea" id="RHEA-COMP:10331"/>
        <dbReference type="Rhea" id="RHEA-COMP:10332"/>
        <dbReference type="ChEBI" id="CHEBI:15378"/>
        <dbReference type="ChEBI" id="CHEBI:57856"/>
        <dbReference type="ChEBI" id="CHEBI:59789"/>
        <dbReference type="ChEBI" id="CHEBI:74495"/>
        <dbReference type="ChEBI" id="CHEBI:82748"/>
        <dbReference type="EC" id="2.1.1.207"/>
    </reaction>
</comment>
<comment type="similarity">
    <text evidence="6">Belongs to the class IV-like SAM-binding methyltransferase superfamily. RNA methyltransferase TrmH family. TrmL subfamily.</text>
</comment>
<dbReference type="InterPro" id="IPR016914">
    <property type="entry name" value="TrmL"/>
</dbReference>
<gene>
    <name evidence="9" type="ORF">AALO17_09060</name>
    <name evidence="10" type="ORF">BO223_07565</name>
</gene>
<dbReference type="Gene3D" id="3.40.1280.10">
    <property type="match status" value="1"/>
</dbReference>
<keyword evidence="5 6" id="KW-0819">tRNA processing</keyword>
<evidence type="ECO:0000256" key="7">
    <source>
        <dbReference type="PIRSR" id="PIRSR029256-1"/>
    </source>
</evidence>
<organism evidence="9 11">
    <name type="scientific">Faecalibaculum rodentium</name>
    <dbReference type="NCBI Taxonomy" id="1702221"/>
    <lineage>
        <taxon>Bacteria</taxon>
        <taxon>Bacillati</taxon>
        <taxon>Bacillota</taxon>
        <taxon>Erysipelotrichia</taxon>
        <taxon>Erysipelotrichales</taxon>
        <taxon>Erysipelotrichaceae</taxon>
        <taxon>Faecalibaculum</taxon>
    </lineage>
</organism>
<feature type="binding site" evidence="6 7">
    <location>
        <position position="77"/>
    </location>
    <ligand>
        <name>S-adenosyl-L-methionine</name>
        <dbReference type="ChEBI" id="CHEBI:59789"/>
    </ligand>
</feature>